<organism evidence="3 4">
    <name type="scientific">Stella humosa</name>
    <dbReference type="NCBI Taxonomy" id="94"/>
    <lineage>
        <taxon>Bacteria</taxon>
        <taxon>Pseudomonadati</taxon>
        <taxon>Pseudomonadota</taxon>
        <taxon>Alphaproteobacteria</taxon>
        <taxon>Rhodospirillales</taxon>
        <taxon>Stellaceae</taxon>
        <taxon>Stella</taxon>
    </lineage>
</organism>
<dbReference type="Pfam" id="PF00497">
    <property type="entry name" value="SBP_bac_3"/>
    <property type="match status" value="1"/>
</dbReference>
<evidence type="ECO:0000256" key="1">
    <source>
        <dbReference type="ARBA" id="ARBA00022729"/>
    </source>
</evidence>
<dbReference type="SUPFAM" id="SSF53850">
    <property type="entry name" value="Periplasmic binding protein-like II"/>
    <property type="match status" value="1"/>
</dbReference>
<reference evidence="3 4" key="1">
    <citation type="submission" date="2018-11" db="EMBL/GenBank/DDBJ databases">
        <title>Genomic Encyclopedia of Type Strains, Phase IV (KMG-IV): sequencing the most valuable type-strain genomes for metagenomic binning, comparative biology and taxonomic classification.</title>
        <authorList>
            <person name="Goeker M."/>
        </authorList>
    </citation>
    <scope>NUCLEOTIDE SEQUENCE [LARGE SCALE GENOMIC DNA]</scope>
    <source>
        <strain evidence="3 4">DSM 5900</strain>
    </source>
</reference>
<proteinExistence type="predicted"/>
<protein>
    <submittedName>
        <fullName evidence="3">Amino acid ABC transporter substrate-binding protein (PAAT family)</fullName>
    </submittedName>
</protein>
<dbReference type="RefSeq" id="WP_123690938.1">
    <property type="nucleotide sequence ID" value="NZ_AP019700.1"/>
</dbReference>
<evidence type="ECO:0000259" key="2">
    <source>
        <dbReference type="SMART" id="SM00062"/>
    </source>
</evidence>
<feature type="domain" description="Solute-binding protein family 3/N-terminal" evidence="2">
    <location>
        <begin position="50"/>
        <end position="269"/>
    </location>
</feature>
<gene>
    <name evidence="3" type="ORF">EDC65_3091</name>
</gene>
<dbReference type="OrthoDB" id="6192933at2"/>
<dbReference type="InterPro" id="IPR006311">
    <property type="entry name" value="TAT_signal"/>
</dbReference>
<dbReference type="InterPro" id="IPR001638">
    <property type="entry name" value="Solute-binding_3/MltF_N"/>
</dbReference>
<dbReference type="PROSITE" id="PS51318">
    <property type="entry name" value="TAT"/>
    <property type="match status" value="1"/>
</dbReference>
<dbReference type="EMBL" id="RJKX01000014">
    <property type="protein sequence ID" value="ROP91226.1"/>
    <property type="molecule type" value="Genomic_DNA"/>
</dbReference>
<evidence type="ECO:0000313" key="3">
    <source>
        <dbReference type="EMBL" id="ROP91226.1"/>
    </source>
</evidence>
<accession>A0A3N1LLB9</accession>
<evidence type="ECO:0000313" key="4">
    <source>
        <dbReference type="Proteomes" id="UP000278222"/>
    </source>
</evidence>
<dbReference type="PANTHER" id="PTHR35936:SF17">
    <property type="entry name" value="ARGININE-BINDING EXTRACELLULAR PROTEIN ARTP"/>
    <property type="match status" value="1"/>
</dbReference>
<dbReference type="Proteomes" id="UP000278222">
    <property type="component" value="Unassembled WGS sequence"/>
</dbReference>
<comment type="caution">
    <text evidence="3">The sequence shown here is derived from an EMBL/GenBank/DDBJ whole genome shotgun (WGS) entry which is preliminary data.</text>
</comment>
<dbReference type="Gene3D" id="3.40.190.10">
    <property type="entry name" value="Periplasmic binding protein-like II"/>
    <property type="match status" value="2"/>
</dbReference>
<dbReference type="SMART" id="SM00062">
    <property type="entry name" value="PBPb"/>
    <property type="match status" value="1"/>
</dbReference>
<name>A0A3N1LLB9_9PROT</name>
<sequence>MKNANDGRPGKLMVGRRQVLLGAAVALAAPAVLVRRAAAVTPAEIKGKGKLVVGIQGDNPPWGFVNSSGKQEGFDADIGALFAAELGVPVEFSPLAVANRIPALTSGRVDILFATMGMLPDRAKVVQFSKPYVANIISLVAAKGTEIKTNADMGKVTIGVPRSSVQDTQVTNNAPAGTTIRRFDDDAATIQALLSGQVQAVGANMFYVQRLDQAKPGMFENKLEFTKLYNGACTRLGEKEINAAVNAFIDKIKANGDLAKTYAKWMKLSPPEFPASIENIPFVAS</sequence>
<dbReference type="AlphaFoldDB" id="A0A3N1LLB9"/>
<keyword evidence="1" id="KW-0732">Signal</keyword>
<dbReference type="PANTHER" id="PTHR35936">
    <property type="entry name" value="MEMBRANE-BOUND LYTIC MUREIN TRANSGLYCOSYLASE F"/>
    <property type="match status" value="1"/>
</dbReference>
<keyword evidence="4" id="KW-1185">Reference proteome</keyword>